<gene>
    <name evidence="3" type="ORF">DOO78_12535</name>
</gene>
<feature type="signal peptide" evidence="2">
    <location>
        <begin position="1"/>
        <end position="20"/>
    </location>
</feature>
<dbReference type="AlphaFoldDB" id="A0A327M6Y2"/>
<dbReference type="InterPro" id="IPR042100">
    <property type="entry name" value="Bug_dom1"/>
</dbReference>
<dbReference type="PIRSF" id="PIRSF017082">
    <property type="entry name" value="YflP"/>
    <property type="match status" value="1"/>
</dbReference>
<comment type="similarity">
    <text evidence="1">Belongs to the UPF0065 (bug) family.</text>
</comment>
<dbReference type="Gene3D" id="3.40.190.10">
    <property type="entry name" value="Periplasmic binding protein-like II"/>
    <property type="match status" value="1"/>
</dbReference>
<dbReference type="PANTHER" id="PTHR42928:SF5">
    <property type="entry name" value="BLR1237 PROTEIN"/>
    <property type="match status" value="1"/>
</dbReference>
<proteinExistence type="inferred from homology"/>
<evidence type="ECO:0000256" key="1">
    <source>
        <dbReference type="ARBA" id="ARBA00006987"/>
    </source>
</evidence>
<sequence>MIRRRHTVACLAALAAPGLAPRIGRAQATAPGWPGERPIEVVVPVPPGGALDALARLLMPHVCAHLGEGARFVVINRPGAGTQLGNEAVFNAAPDGYTLGCITAPALPALPIERQVRYRSADFAWLANVVEDPNTVFVLAGSPLRDLGALVATARARPGALTYGSTGVGGDDHIAMLAFEDWAGTPPMVHVPFTGSAPAIQALLGGHLDLLVGNISEHLPLQQEGRIRALGLAAPARFAPLPQVPTFREQGFDLVAGASRGFVGTPGLPAPMRARLEAAFAAALAEPAFLREAERAGMPLRILVGDAYAAMIAEMEGRLRHLWSRRPWRE</sequence>
<dbReference type="Pfam" id="PF03401">
    <property type="entry name" value="TctC"/>
    <property type="match status" value="1"/>
</dbReference>
<feature type="chain" id="PRO_5016289340" evidence="2">
    <location>
        <begin position="21"/>
        <end position="330"/>
    </location>
</feature>
<accession>A0A327M6Y2</accession>
<dbReference type="Gene3D" id="3.40.190.150">
    <property type="entry name" value="Bordetella uptake gene, domain 1"/>
    <property type="match status" value="1"/>
</dbReference>
<comment type="caution">
    <text evidence="3">The sequence shown here is derived from an EMBL/GenBank/DDBJ whole genome shotgun (WGS) entry which is preliminary data.</text>
</comment>
<dbReference type="OrthoDB" id="7250553at2"/>
<dbReference type="EMBL" id="QLIX01000008">
    <property type="protein sequence ID" value="RAI58519.1"/>
    <property type="molecule type" value="Genomic_DNA"/>
</dbReference>
<dbReference type="InterPro" id="IPR005064">
    <property type="entry name" value="BUG"/>
</dbReference>
<dbReference type="SUPFAM" id="SSF53850">
    <property type="entry name" value="Periplasmic binding protein-like II"/>
    <property type="match status" value="1"/>
</dbReference>
<protein>
    <submittedName>
        <fullName evidence="3">Tripartite tricarboxylate transporter substrate binding protein</fullName>
    </submittedName>
</protein>
<evidence type="ECO:0000256" key="2">
    <source>
        <dbReference type="SAM" id="SignalP"/>
    </source>
</evidence>
<keyword evidence="4" id="KW-1185">Reference proteome</keyword>
<organism evidence="3 4">
    <name type="scientific">Roseicella frigidaeris</name>
    <dbReference type="NCBI Taxonomy" id="2230885"/>
    <lineage>
        <taxon>Bacteria</taxon>
        <taxon>Pseudomonadati</taxon>
        <taxon>Pseudomonadota</taxon>
        <taxon>Alphaproteobacteria</taxon>
        <taxon>Acetobacterales</taxon>
        <taxon>Roseomonadaceae</taxon>
        <taxon>Roseicella</taxon>
    </lineage>
</organism>
<evidence type="ECO:0000313" key="4">
    <source>
        <dbReference type="Proteomes" id="UP000249065"/>
    </source>
</evidence>
<name>A0A327M6Y2_9PROT</name>
<dbReference type="PANTHER" id="PTHR42928">
    <property type="entry name" value="TRICARBOXYLATE-BINDING PROTEIN"/>
    <property type="match status" value="1"/>
</dbReference>
<dbReference type="Proteomes" id="UP000249065">
    <property type="component" value="Unassembled WGS sequence"/>
</dbReference>
<reference evidence="4" key="1">
    <citation type="submission" date="2018-06" db="EMBL/GenBank/DDBJ databases">
        <authorList>
            <person name="Khan S.A."/>
        </authorList>
    </citation>
    <scope>NUCLEOTIDE SEQUENCE [LARGE SCALE GENOMIC DNA]</scope>
    <source>
        <strain evidence="4">DB-1506</strain>
    </source>
</reference>
<dbReference type="RefSeq" id="WP_111470135.1">
    <property type="nucleotide sequence ID" value="NZ_QLIX01000008.1"/>
</dbReference>
<evidence type="ECO:0000313" key="3">
    <source>
        <dbReference type="EMBL" id="RAI58519.1"/>
    </source>
</evidence>
<dbReference type="CDD" id="cd07012">
    <property type="entry name" value="PBP2_Bug_TTT"/>
    <property type="match status" value="1"/>
</dbReference>
<keyword evidence="2" id="KW-0732">Signal</keyword>